<dbReference type="InterPro" id="IPR032710">
    <property type="entry name" value="NTF2-like_dom_sf"/>
</dbReference>
<name>A0ABY4YST5_9MICO</name>
<sequence>MEPTTVTQEFFDRYAQALLGRDADAIAGLYAVPSLIAFPGQSIPVSDQAQTRDFFAASFGQYDGVSEADPDISIVAQTGHSIWAEVTWSYDGQPRERFIYQLLDGPVGWQIGVLTPLDL</sequence>
<organism evidence="1 2">
    <name type="scientific">Ornithinimicrobium faecis</name>
    <dbReference type="NCBI Taxonomy" id="2934158"/>
    <lineage>
        <taxon>Bacteria</taxon>
        <taxon>Bacillati</taxon>
        <taxon>Actinomycetota</taxon>
        <taxon>Actinomycetes</taxon>
        <taxon>Micrococcales</taxon>
        <taxon>Ornithinimicrobiaceae</taxon>
        <taxon>Ornithinimicrobium</taxon>
    </lineage>
</organism>
<evidence type="ECO:0008006" key="3">
    <source>
        <dbReference type="Google" id="ProtNLM"/>
    </source>
</evidence>
<dbReference type="Proteomes" id="UP001056455">
    <property type="component" value="Chromosome"/>
</dbReference>
<dbReference type="EMBL" id="CP099489">
    <property type="protein sequence ID" value="USQ79828.1"/>
    <property type="molecule type" value="Genomic_DNA"/>
</dbReference>
<dbReference type="Gene3D" id="3.10.450.50">
    <property type="match status" value="1"/>
</dbReference>
<dbReference type="SUPFAM" id="SSF54427">
    <property type="entry name" value="NTF2-like"/>
    <property type="match status" value="1"/>
</dbReference>
<accession>A0ABY4YST5</accession>
<reference evidence="1" key="1">
    <citation type="submission" date="2022-06" db="EMBL/GenBank/DDBJ databases">
        <title>Ornithinimicrobium HY1793.</title>
        <authorList>
            <person name="Huang Y."/>
        </authorList>
    </citation>
    <scope>NUCLEOTIDE SEQUENCE</scope>
    <source>
        <strain evidence="1">HY1793</strain>
    </source>
</reference>
<evidence type="ECO:0000313" key="1">
    <source>
        <dbReference type="EMBL" id="USQ79828.1"/>
    </source>
</evidence>
<keyword evidence="2" id="KW-1185">Reference proteome</keyword>
<protein>
    <recommendedName>
        <fullName evidence="3">DUF4440 domain-containing protein</fullName>
    </recommendedName>
</protein>
<dbReference type="RefSeq" id="WP_252592932.1">
    <property type="nucleotide sequence ID" value="NZ_CP099489.1"/>
</dbReference>
<gene>
    <name evidence="1" type="ORF">NF556_19930</name>
</gene>
<evidence type="ECO:0000313" key="2">
    <source>
        <dbReference type="Proteomes" id="UP001056455"/>
    </source>
</evidence>
<proteinExistence type="predicted"/>